<dbReference type="KEGG" id="swp:swp_3338"/>
<keyword evidence="2" id="KW-1185">Reference proteome</keyword>
<organism evidence="1 2">
    <name type="scientific">Shewanella piezotolerans (strain WP3 / JCM 13877)</name>
    <dbReference type="NCBI Taxonomy" id="225849"/>
    <lineage>
        <taxon>Bacteria</taxon>
        <taxon>Pseudomonadati</taxon>
        <taxon>Pseudomonadota</taxon>
        <taxon>Gammaproteobacteria</taxon>
        <taxon>Alteromonadales</taxon>
        <taxon>Shewanellaceae</taxon>
        <taxon>Shewanella</taxon>
    </lineage>
</organism>
<dbReference type="AlphaFoldDB" id="B8CRN2"/>
<evidence type="ECO:0000313" key="2">
    <source>
        <dbReference type="Proteomes" id="UP000000753"/>
    </source>
</evidence>
<dbReference type="EMBL" id="CP000472">
    <property type="protein sequence ID" value="ACJ30040.1"/>
    <property type="molecule type" value="Genomic_DNA"/>
</dbReference>
<sequence>MPASIEVVNIEVVCITLFSVELTVIEYAAKK</sequence>
<proteinExistence type="predicted"/>
<dbReference type="Proteomes" id="UP000000753">
    <property type="component" value="Chromosome"/>
</dbReference>
<name>B8CRN2_SHEPW</name>
<gene>
    <name evidence="1" type="ordered locus">swp_3338</name>
</gene>
<evidence type="ECO:0000313" key="1">
    <source>
        <dbReference type="EMBL" id="ACJ30040.1"/>
    </source>
</evidence>
<dbReference type="HOGENOM" id="CLU_3398428_0_0_6"/>
<accession>B8CRN2</accession>
<reference evidence="1 2" key="1">
    <citation type="journal article" date="2008" name="PLoS ONE">
        <title>Environmental adaptation: genomic analysis of the piezotolerant and psychrotolerant deep-sea iron reducing bacterium Shewanella piezotolerans WP3.</title>
        <authorList>
            <person name="Wang F."/>
            <person name="Wang J."/>
            <person name="Jian H."/>
            <person name="Zhang B."/>
            <person name="Li S."/>
            <person name="Wang F."/>
            <person name="Zeng X."/>
            <person name="Gao L."/>
            <person name="Bartlett D.H."/>
            <person name="Yu J."/>
            <person name="Hu S."/>
            <person name="Xiao X."/>
        </authorList>
    </citation>
    <scope>NUCLEOTIDE SEQUENCE [LARGE SCALE GENOMIC DNA]</scope>
    <source>
        <strain evidence="2">WP3 / JCM 13877</strain>
    </source>
</reference>
<protein>
    <submittedName>
        <fullName evidence="1">Uncharacterized protein</fullName>
    </submittedName>
</protein>